<dbReference type="Proteomes" id="UP001162881">
    <property type="component" value="Unassembled WGS sequence"/>
</dbReference>
<feature type="signal peptide" evidence="2">
    <location>
        <begin position="1"/>
        <end position="26"/>
    </location>
</feature>
<keyword evidence="6" id="KW-1185">Reference proteome</keyword>
<comment type="caution">
    <text evidence="5">The sequence shown here is derived from an EMBL/GenBank/DDBJ whole genome shotgun (WGS) entry which is preliminary data.</text>
</comment>
<dbReference type="GO" id="GO:0016798">
    <property type="term" value="F:hydrolase activity, acting on glycosyl bonds"/>
    <property type="evidence" value="ECO:0007669"/>
    <property type="project" value="UniProtKB-KW"/>
</dbReference>
<keyword evidence="5" id="KW-0326">Glycosidase</keyword>
<sequence>MKSPVALTAFGLALAASPVALPPLGAAPDTPSAPDPLRYVDPMIGTGPEGHTFPGASAPFGMVQLSPDTDATCQIRDCYAHAAGYSYPDTTIQGFSHTHFSGAGHSDLGDFLVMPAIGPARAVKLDPGRADTPDEGYRQRFSHASEVATPGYYAVTLADSGVRAEMTAGTRLGVHRYTFPKGAEAHLLLDLRASLYDYPGKVLWSGLHLHPDGTLTGFRETRGWAPGRKLFFAMRFSAPLKDHAFLDRDEHVAYKGFRAPQALPGQGPDALAEKLGKALEARLDFGTLDAPLEVRVALSGVDEQGAIANLAAQPGNFDTVRADTQAQWRAALGRLQIDAPAPMRTSLYTALYHSLLAPSVWSDADGRYRGPDDQVHQASGFTFRSTFSLWDTFRAEHPLLTLVQPEETTTDVVKSLLASREESPWGILPVWQFAGRETWTMIGYHAVPVIADAYLKGFRGFDAKRALDAMVASATYAPYGGLGEYMRRGYVPIDKEPEAASKTVEYAYDDWTIARMAQAMGRTDIAQRFAARAGNWRHSFDAQSGWLRARKSDGSFRTPFDPTAINYGSDYTEGNAWQYSWFVPQDQAGLFAMLGGDRKVVKRLDAMFDFDTSRLDYSHAEDISGLIGQYIHGNEPSHHVAYLYVYAGEPWRTQERLGQIVASQYKPTPDGLAGNDDLGQMSAWLVFTALGFYPVTPGSNQYVIGRPFVRHARLTLPGGKTFTVDTQNLSDKTPYVGKVELNGRPLDRAWITDAEVRAGGTLRFTMQARPNTRWGTGAATRPYSLSTAPQPD</sequence>
<organism evidence="5 6">
    <name type="scientific">Novosphingobium organovorum</name>
    <dbReference type="NCBI Taxonomy" id="2930092"/>
    <lineage>
        <taxon>Bacteria</taxon>
        <taxon>Pseudomonadati</taxon>
        <taxon>Pseudomonadota</taxon>
        <taxon>Alphaproteobacteria</taxon>
        <taxon>Sphingomonadales</taxon>
        <taxon>Sphingomonadaceae</taxon>
        <taxon>Novosphingobium</taxon>
    </lineage>
</organism>
<protein>
    <submittedName>
        <fullName evidence="5">GH92 family glycosyl hydrolase</fullName>
        <ecNumber evidence="5">3.2.1.-</ecNumber>
    </submittedName>
</protein>
<dbReference type="InterPro" id="IPR041371">
    <property type="entry name" value="GH92_N"/>
</dbReference>
<evidence type="ECO:0000313" key="5">
    <source>
        <dbReference type="EMBL" id="MCJ2184476.1"/>
    </source>
</evidence>
<dbReference type="SUPFAM" id="SSF48208">
    <property type="entry name" value="Six-hairpin glycosidases"/>
    <property type="match status" value="1"/>
</dbReference>
<evidence type="ECO:0000256" key="2">
    <source>
        <dbReference type="SAM" id="SignalP"/>
    </source>
</evidence>
<dbReference type="Gene3D" id="2.70.98.10">
    <property type="match status" value="1"/>
</dbReference>
<proteinExistence type="predicted"/>
<dbReference type="EC" id="3.2.1.-" evidence="5"/>
<dbReference type="Gene3D" id="3.30.2080.10">
    <property type="entry name" value="GH92 mannosidase domain"/>
    <property type="match status" value="1"/>
</dbReference>
<dbReference type="InterPro" id="IPR014718">
    <property type="entry name" value="GH-type_carb-bd"/>
</dbReference>
<evidence type="ECO:0000259" key="3">
    <source>
        <dbReference type="Pfam" id="PF07971"/>
    </source>
</evidence>
<dbReference type="InterPro" id="IPR012939">
    <property type="entry name" value="Glyco_hydro_92"/>
</dbReference>
<evidence type="ECO:0000313" key="6">
    <source>
        <dbReference type="Proteomes" id="UP001162881"/>
    </source>
</evidence>
<keyword evidence="2" id="KW-0732">Signal</keyword>
<dbReference type="Pfam" id="PF07971">
    <property type="entry name" value="Glyco_hydro_92"/>
    <property type="match status" value="1"/>
</dbReference>
<feature type="domain" description="Glycosyl hydrolase family 92" evidence="3">
    <location>
        <begin position="306"/>
        <end position="767"/>
    </location>
</feature>
<dbReference type="NCBIfam" id="TIGR01180">
    <property type="entry name" value="aman2_put"/>
    <property type="match status" value="1"/>
</dbReference>
<dbReference type="EMBL" id="JALHLF010000105">
    <property type="protein sequence ID" value="MCJ2184476.1"/>
    <property type="molecule type" value="Genomic_DNA"/>
</dbReference>
<dbReference type="InterPro" id="IPR008928">
    <property type="entry name" value="6-hairpin_glycosidase_sf"/>
</dbReference>
<dbReference type="InterPro" id="IPR005887">
    <property type="entry name" value="GH92_a_mannosidase_put"/>
</dbReference>
<evidence type="ECO:0000259" key="4">
    <source>
        <dbReference type="Pfam" id="PF17678"/>
    </source>
</evidence>
<accession>A0ABT0BHC5</accession>
<feature type="chain" id="PRO_5047450047" evidence="2">
    <location>
        <begin position="27"/>
        <end position="792"/>
    </location>
</feature>
<dbReference type="PANTHER" id="PTHR12143:SF39">
    <property type="entry name" value="SECRETED PROTEIN"/>
    <property type="match status" value="1"/>
</dbReference>
<name>A0ABT0BHC5_9SPHN</name>
<feature type="region of interest" description="Disordered" evidence="1">
    <location>
        <begin position="773"/>
        <end position="792"/>
    </location>
</feature>
<evidence type="ECO:0000256" key="1">
    <source>
        <dbReference type="SAM" id="MobiDB-lite"/>
    </source>
</evidence>
<feature type="domain" description="Glycosyl hydrolase family 92 N-terminal" evidence="4">
    <location>
        <begin position="39"/>
        <end position="299"/>
    </location>
</feature>
<dbReference type="Gene3D" id="1.20.1610.10">
    <property type="entry name" value="alpha-1,2-mannosidases domains"/>
    <property type="match status" value="1"/>
</dbReference>
<dbReference type="RefSeq" id="WP_244023347.1">
    <property type="nucleotide sequence ID" value="NZ_JALHLF010000105.1"/>
</dbReference>
<keyword evidence="5" id="KW-0378">Hydrolase</keyword>
<dbReference type="Gene3D" id="1.20.1050.60">
    <property type="entry name" value="alpha-1,2-mannosidase"/>
    <property type="match status" value="1"/>
</dbReference>
<dbReference type="InterPro" id="IPR050883">
    <property type="entry name" value="PNGase"/>
</dbReference>
<dbReference type="PANTHER" id="PTHR12143">
    <property type="entry name" value="PEPTIDE N-GLYCANASE PNGASE -RELATED"/>
    <property type="match status" value="1"/>
</dbReference>
<dbReference type="Pfam" id="PF17678">
    <property type="entry name" value="Glyco_hydro_92N"/>
    <property type="match status" value="1"/>
</dbReference>
<feature type="compositionally biased region" description="Polar residues" evidence="1">
    <location>
        <begin position="783"/>
        <end position="792"/>
    </location>
</feature>
<gene>
    <name evidence="5" type="ORF">MTR62_17520</name>
</gene>
<reference evidence="5" key="1">
    <citation type="submission" date="2022-03" db="EMBL/GenBank/DDBJ databases">
        <title>Identification of a novel bacterium isolated from mangrove sediments.</title>
        <authorList>
            <person name="Pan X."/>
        </authorList>
    </citation>
    <scope>NUCLEOTIDE SEQUENCE</scope>
    <source>
        <strain evidence="5">B1949</strain>
    </source>
</reference>